<dbReference type="Proteomes" id="UP000823847">
    <property type="component" value="Unassembled WGS sequence"/>
</dbReference>
<proteinExistence type="predicted"/>
<dbReference type="InterPro" id="IPR009003">
    <property type="entry name" value="Peptidase_S1_PA"/>
</dbReference>
<accession>A0A9D1XTA0</accession>
<dbReference type="GO" id="GO:0006508">
    <property type="term" value="P:proteolysis"/>
    <property type="evidence" value="ECO:0007669"/>
    <property type="project" value="InterPro"/>
</dbReference>
<dbReference type="PANTHER" id="PTHR36234:SF5">
    <property type="entry name" value="LYSYL ENDOPEPTIDASE"/>
    <property type="match status" value="1"/>
</dbReference>
<organism evidence="1 2">
    <name type="scientific">Candidatus Parabacteroides intestinigallinarum</name>
    <dbReference type="NCBI Taxonomy" id="2838722"/>
    <lineage>
        <taxon>Bacteria</taxon>
        <taxon>Pseudomonadati</taxon>
        <taxon>Bacteroidota</taxon>
        <taxon>Bacteroidia</taxon>
        <taxon>Bacteroidales</taxon>
        <taxon>Tannerellaceae</taxon>
        <taxon>Parabacteroides</taxon>
    </lineage>
</organism>
<dbReference type="AlphaFoldDB" id="A0A9D1XTA0"/>
<dbReference type="EMBL" id="DXEN01000080">
    <property type="protein sequence ID" value="HIX87074.1"/>
    <property type="molecule type" value="Genomic_DNA"/>
</dbReference>
<name>A0A9D1XTA0_9BACT</name>
<reference evidence="1" key="1">
    <citation type="journal article" date="2021" name="PeerJ">
        <title>Extensive microbial diversity within the chicken gut microbiome revealed by metagenomics and culture.</title>
        <authorList>
            <person name="Gilroy R."/>
            <person name="Ravi A."/>
            <person name="Getino M."/>
            <person name="Pursley I."/>
            <person name="Horton D.L."/>
            <person name="Alikhan N.F."/>
            <person name="Baker D."/>
            <person name="Gharbi K."/>
            <person name="Hall N."/>
            <person name="Watson M."/>
            <person name="Adriaenssens E.M."/>
            <person name="Foster-Nyarko E."/>
            <person name="Jarju S."/>
            <person name="Secka A."/>
            <person name="Antonio M."/>
            <person name="Oren A."/>
            <person name="Chaudhuri R.R."/>
            <person name="La Ragione R."/>
            <person name="Hildebrand F."/>
            <person name="Pallen M.J."/>
        </authorList>
    </citation>
    <scope>NUCLEOTIDE SEQUENCE</scope>
    <source>
        <strain evidence="1">ChiHecec2B26-12326</strain>
    </source>
</reference>
<reference evidence="1" key="2">
    <citation type="submission" date="2021-04" db="EMBL/GenBank/DDBJ databases">
        <authorList>
            <person name="Gilroy R."/>
        </authorList>
    </citation>
    <scope>NUCLEOTIDE SEQUENCE</scope>
    <source>
        <strain evidence="1">ChiHecec2B26-12326</strain>
    </source>
</reference>
<sequence>MYVEMPSFDVEEELRLDSLERGDFRNGYRFAYKFMTDFDRSDSGVSFTTPDGTRVWRLGIHSPGARSINVLFSEYELPEGARLFLYNADQSQVLGAFNHLNNSDLGLLPVAPVEGDRVVIEYQEPAGVAFPGRLRVGEVNHAYRDWRGMEPGDDLASISAIPPLACYDDGTLDYARWGRSVVLLIIDGTIGCTGCLLNNTEGDGRPYLLTASHCLNNQFQVKNPDYAEVAGRVVCFFNYDSPFCDPVMRGTEEMSMASSYFRAVNEMGDMALLELTDIPPVYYRPYYAGWNAGSSGSAPYTCVQHPQYSVKRLAREDDALGCATFTDPRMLFYEDAHWRVDRWEIGYTASGSSGAPLFNADGQVIGGLSGGRSTQANPVSDLFFSLGSSWDTIDAPDRQLACWLDPSGEGARVCAGMDPYGGAPCSRLSNVYDSGRREEVERASYPGSGEAPLFGNNPDGIAECVEEYTLSGAATLYGVYLVTAPAGERYRDLEVEVAVYDGGDSGPGALLRSETFRPAYLNESMLGDFQETPKSLNRSQESFVRFSEPVSVGGTFYVGYRIKSAPEDTYFSAYSLPRGATARNTAWVRPEGGAWTRATDYARAGFATSLYVDPVVRYGGWVANEPVEAPGAEPIVSVGPGRGEVHIVLPEDMREASYALHAASGKRVAAGTIAAPRATLRLTPKERGLYILTISGEGKRYSRKIVL</sequence>
<evidence type="ECO:0000313" key="2">
    <source>
        <dbReference type="Proteomes" id="UP000823847"/>
    </source>
</evidence>
<protein>
    <submittedName>
        <fullName evidence="1">Trypsin-like peptidase domain-containing protein</fullName>
    </submittedName>
</protein>
<dbReference type="SUPFAM" id="SSF50494">
    <property type="entry name" value="Trypsin-like serine proteases"/>
    <property type="match status" value="1"/>
</dbReference>
<evidence type="ECO:0000313" key="1">
    <source>
        <dbReference type="EMBL" id="HIX87074.1"/>
    </source>
</evidence>
<dbReference type="InterPro" id="IPR043504">
    <property type="entry name" value="Peptidase_S1_PA_chymotrypsin"/>
</dbReference>
<dbReference type="Gene3D" id="2.40.10.10">
    <property type="entry name" value="Trypsin-like serine proteases"/>
    <property type="match status" value="2"/>
</dbReference>
<dbReference type="GO" id="GO:0004252">
    <property type="term" value="F:serine-type endopeptidase activity"/>
    <property type="evidence" value="ECO:0007669"/>
    <property type="project" value="InterPro"/>
</dbReference>
<dbReference type="InterPro" id="IPR018114">
    <property type="entry name" value="TRYPSIN_HIS"/>
</dbReference>
<dbReference type="PANTHER" id="PTHR36234">
    <property type="entry name" value="LYSYL ENDOPEPTIDASE"/>
    <property type="match status" value="1"/>
</dbReference>
<gene>
    <name evidence="1" type="ORF">H9848_10790</name>
</gene>
<dbReference type="Pfam" id="PF13365">
    <property type="entry name" value="Trypsin_2"/>
    <property type="match status" value="1"/>
</dbReference>
<comment type="caution">
    <text evidence="1">The sequence shown here is derived from an EMBL/GenBank/DDBJ whole genome shotgun (WGS) entry which is preliminary data.</text>
</comment>
<dbReference type="PROSITE" id="PS00134">
    <property type="entry name" value="TRYPSIN_HIS"/>
    <property type="match status" value="1"/>
</dbReference>